<dbReference type="PROSITE" id="PS00344">
    <property type="entry name" value="GATA_ZN_FINGER_1"/>
    <property type="match status" value="1"/>
</dbReference>
<dbReference type="CDD" id="cd00202">
    <property type="entry name" value="ZnF_GATA"/>
    <property type="match status" value="1"/>
</dbReference>
<dbReference type="PROSITE" id="PS50114">
    <property type="entry name" value="GATA_ZN_FINGER_2"/>
    <property type="match status" value="1"/>
</dbReference>
<accession>A0A545W0R3</accession>
<comment type="caution">
    <text evidence="8">The sequence shown here is derived from an EMBL/GenBank/DDBJ whole genome shotgun (WGS) entry which is preliminary data.</text>
</comment>
<feature type="region of interest" description="Disordered" evidence="5">
    <location>
        <begin position="308"/>
        <end position="368"/>
    </location>
</feature>
<dbReference type="GO" id="GO:0043565">
    <property type="term" value="F:sequence-specific DNA binding"/>
    <property type="evidence" value="ECO:0007669"/>
    <property type="project" value="InterPro"/>
</dbReference>
<dbReference type="GO" id="GO:0008270">
    <property type="term" value="F:zinc ion binding"/>
    <property type="evidence" value="ECO:0007669"/>
    <property type="project" value="UniProtKB-KW"/>
</dbReference>
<evidence type="ECO:0000256" key="3">
    <source>
        <dbReference type="ARBA" id="ARBA00022833"/>
    </source>
</evidence>
<feature type="compositionally biased region" description="Basic and acidic residues" evidence="5">
    <location>
        <begin position="308"/>
        <end position="317"/>
    </location>
</feature>
<protein>
    <submittedName>
        <fullName evidence="8">Cutinase palindrome-binding protein</fullName>
    </submittedName>
</protein>
<feature type="domain" description="PAS" evidence="6">
    <location>
        <begin position="154"/>
        <end position="224"/>
    </location>
</feature>
<dbReference type="SUPFAM" id="SSF55785">
    <property type="entry name" value="PYP-like sensor domain (PAS domain)"/>
    <property type="match status" value="1"/>
</dbReference>
<dbReference type="EMBL" id="SPUK01000006">
    <property type="protein sequence ID" value="TQV96250.1"/>
    <property type="molecule type" value="Genomic_DNA"/>
</dbReference>
<dbReference type="CDD" id="cd00130">
    <property type="entry name" value="PAS"/>
    <property type="match status" value="1"/>
</dbReference>
<dbReference type="Gene3D" id="3.30.450.20">
    <property type="entry name" value="PAS domain"/>
    <property type="match status" value="1"/>
</dbReference>
<keyword evidence="1" id="KW-0479">Metal-binding</keyword>
<feature type="compositionally biased region" description="Polar residues" evidence="5">
    <location>
        <begin position="318"/>
        <end position="335"/>
    </location>
</feature>
<dbReference type="SUPFAM" id="SSF57716">
    <property type="entry name" value="Glucocorticoid receptor-like (DNA-binding domain)"/>
    <property type="match status" value="1"/>
</dbReference>
<evidence type="ECO:0000313" key="8">
    <source>
        <dbReference type="EMBL" id="TQV96250.1"/>
    </source>
</evidence>
<dbReference type="SMART" id="SM00091">
    <property type="entry name" value="PAS"/>
    <property type="match status" value="1"/>
</dbReference>
<evidence type="ECO:0000256" key="2">
    <source>
        <dbReference type="ARBA" id="ARBA00022771"/>
    </source>
</evidence>
<dbReference type="InterPro" id="IPR000679">
    <property type="entry name" value="Znf_GATA"/>
</dbReference>
<name>A0A545W0R3_9HYPO</name>
<feature type="domain" description="GATA-type" evidence="7">
    <location>
        <begin position="455"/>
        <end position="488"/>
    </location>
</feature>
<feature type="region of interest" description="Disordered" evidence="5">
    <location>
        <begin position="493"/>
        <end position="516"/>
    </location>
</feature>
<dbReference type="SMART" id="SM00401">
    <property type="entry name" value="ZnF_GATA"/>
    <property type="match status" value="1"/>
</dbReference>
<dbReference type="Pfam" id="PF08447">
    <property type="entry name" value="PAS_3"/>
    <property type="match status" value="1"/>
</dbReference>
<keyword evidence="2 4" id="KW-0863">Zinc-finger</keyword>
<dbReference type="GO" id="GO:0006355">
    <property type="term" value="P:regulation of DNA-templated transcription"/>
    <property type="evidence" value="ECO:0007669"/>
    <property type="project" value="InterPro"/>
</dbReference>
<evidence type="ECO:0000313" key="9">
    <source>
        <dbReference type="Proteomes" id="UP000315783"/>
    </source>
</evidence>
<evidence type="ECO:0000256" key="1">
    <source>
        <dbReference type="ARBA" id="ARBA00022723"/>
    </source>
</evidence>
<dbReference type="InterPro" id="IPR035965">
    <property type="entry name" value="PAS-like_dom_sf"/>
</dbReference>
<reference evidence="8 9" key="1">
    <citation type="journal article" date="2019" name="Appl. Microbiol. Biotechnol.">
        <title>Genome sequence of Isaria javanica and comparative genome analysis insights into family S53 peptidase evolution in fungal entomopathogens.</title>
        <authorList>
            <person name="Lin R."/>
            <person name="Zhang X."/>
            <person name="Xin B."/>
            <person name="Zou M."/>
            <person name="Gao Y."/>
            <person name="Qin F."/>
            <person name="Hu Q."/>
            <person name="Xie B."/>
            <person name="Cheng X."/>
        </authorList>
    </citation>
    <scope>NUCLEOTIDE SEQUENCE [LARGE SCALE GENOMIC DNA]</scope>
    <source>
        <strain evidence="8 9">IJ1G</strain>
    </source>
</reference>
<dbReference type="NCBIfam" id="TIGR00229">
    <property type="entry name" value="sensory_box"/>
    <property type="match status" value="1"/>
</dbReference>
<evidence type="ECO:0000256" key="5">
    <source>
        <dbReference type="SAM" id="MobiDB-lite"/>
    </source>
</evidence>
<evidence type="ECO:0000256" key="4">
    <source>
        <dbReference type="PROSITE-ProRule" id="PRU00094"/>
    </source>
</evidence>
<dbReference type="OrthoDB" id="2162994at2759"/>
<dbReference type="Pfam" id="PF00320">
    <property type="entry name" value="GATA"/>
    <property type="match status" value="1"/>
</dbReference>
<feature type="region of interest" description="Disordered" evidence="5">
    <location>
        <begin position="100"/>
        <end position="136"/>
    </location>
</feature>
<dbReference type="InterPro" id="IPR051140">
    <property type="entry name" value="GATA_TF"/>
</dbReference>
<keyword evidence="3" id="KW-0862">Zinc</keyword>
<feature type="compositionally biased region" description="Pro residues" evidence="5">
    <location>
        <begin position="126"/>
        <end position="136"/>
    </location>
</feature>
<dbReference type="Gene3D" id="3.30.50.10">
    <property type="entry name" value="Erythroid Transcription Factor GATA-1, subunit A"/>
    <property type="match status" value="1"/>
</dbReference>
<proteinExistence type="predicted"/>
<evidence type="ECO:0000259" key="6">
    <source>
        <dbReference type="PROSITE" id="PS50112"/>
    </source>
</evidence>
<dbReference type="Proteomes" id="UP000315783">
    <property type="component" value="Unassembled WGS sequence"/>
</dbReference>
<keyword evidence="9" id="KW-1185">Reference proteome</keyword>
<gene>
    <name evidence="8" type="ORF">IF1G_04833</name>
</gene>
<dbReference type="InterPro" id="IPR013088">
    <property type="entry name" value="Znf_NHR/GATA"/>
</dbReference>
<dbReference type="PROSITE" id="PS50112">
    <property type="entry name" value="PAS"/>
    <property type="match status" value="1"/>
</dbReference>
<dbReference type="InterPro" id="IPR013655">
    <property type="entry name" value="PAS_fold_3"/>
</dbReference>
<evidence type="ECO:0000259" key="7">
    <source>
        <dbReference type="PROSITE" id="PS50114"/>
    </source>
</evidence>
<organism evidence="8 9">
    <name type="scientific">Cordyceps javanica</name>
    <dbReference type="NCBI Taxonomy" id="43265"/>
    <lineage>
        <taxon>Eukaryota</taxon>
        <taxon>Fungi</taxon>
        <taxon>Dikarya</taxon>
        <taxon>Ascomycota</taxon>
        <taxon>Pezizomycotina</taxon>
        <taxon>Sordariomycetes</taxon>
        <taxon>Hypocreomycetidae</taxon>
        <taxon>Hypocreales</taxon>
        <taxon>Cordycipitaceae</taxon>
        <taxon>Cordyceps</taxon>
    </lineage>
</organism>
<dbReference type="PANTHER" id="PTHR45658:SF18">
    <property type="entry name" value="PROTEIN GAT2"/>
    <property type="match status" value="1"/>
</dbReference>
<sequence>MSQGLPPPPNGYSAFQNINLNFMPDATGAQHPGIMSSVAPGPDDPSAFDGDDAMRFADAQLFGEFTSDLGMGGFASADPSLDDAFNPDFALDTMMGNGHADPAVPAGPDAENMPGAGPDAENMPGAGPPPVGGPPQPMQLTNPGTSTLNEFTKRRNWPAKIVEELRDWLQILDANGRLKFVSRSVADVAGYSDDDLRDVLLKDFIHPDDQGVFVAELNECIASGNPLRIFYRFKKKDGMYTIFEAVGHAHIAAAKFAPNPSNQSPFCQAVFMVARPYPTRNAALLDSFLEHKIENERLKRRIAELQREEQADADETRQQLSQTMSQSAATGSNMAPSEFTGPASTPLHGPGHGDTAMSGTPDGSMFNGALTRENLEGAAAGAHRDSLRDKMARYEGASHVETIEMLTGLRYIEGERSHGITTGNTSPALIKGDAGIAIPKDRDGRLGEKKKKLKVSEEYVCTDCGTLDSPEWRKGPSGPKTLCNACGLRWAKKEKKRSKLNSGSQPTPSIDFGPAS</sequence>
<dbReference type="AlphaFoldDB" id="A0A545W0R3"/>
<dbReference type="InterPro" id="IPR000014">
    <property type="entry name" value="PAS"/>
</dbReference>
<dbReference type="STRING" id="43265.A0A545W0R3"/>
<dbReference type="PANTHER" id="PTHR45658">
    <property type="entry name" value="GATA TRANSCRIPTION FACTOR"/>
    <property type="match status" value="1"/>
</dbReference>